<evidence type="ECO:0000256" key="11">
    <source>
        <dbReference type="ARBA" id="ARBA00035585"/>
    </source>
</evidence>
<comment type="subcellular location">
    <subcellularLocation>
        <location evidence="1 12">Cell membrane</location>
        <topology evidence="1 12">Multi-pass membrane protein</topology>
    </subcellularLocation>
</comment>
<feature type="transmembrane region" description="Helical" evidence="12">
    <location>
        <begin position="100"/>
        <end position="121"/>
    </location>
</feature>
<dbReference type="OrthoDB" id="9806299at2"/>
<dbReference type="Pfam" id="PF02537">
    <property type="entry name" value="CRCB"/>
    <property type="match status" value="1"/>
</dbReference>
<keyword evidence="4 12" id="KW-0812">Transmembrane</keyword>
<keyword evidence="2 12" id="KW-1003">Cell membrane</keyword>
<evidence type="ECO:0000313" key="13">
    <source>
        <dbReference type="EMBL" id="BAQ17720.1"/>
    </source>
</evidence>
<keyword evidence="9 12" id="KW-0407">Ion channel</keyword>
<evidence type="ECO:0000256" key="7">
    <source>
        <dbReference type="ARBA" id="ARBA00023065"/>
    </source>
</evidence>
<keyword evidence="3" id="KW-0997">Cell inner membrane</keyword>
<dbReference type="PANTHER" id="PTHR28259">
    <property type="entry name" value="FLUORIDE EXPORT PROTEIN 1-RELATED"/>
    <property type="match status" value="1"/>
</dbReference>
<dbReference type="EMBL" id="AP014648">
    <property type="protein sequence ID" value="BAQ17720.1"/>
    <property type="molecule type" value="Genomic_DNA"/>
</dbReference>
<dbReference type="HAMAP" id="MF_00454">
    <property type="entry name" value="FluC"/>
    <property type="match status" value="1"/>
</dbReference>
<comment type="activity regulation">
    <text evidence="12">Na(+) is not transported, but it plays an essential structural role and its presence is essential for fluoride channel function.</text>
</comment>
<gene>
    <name evidence="12" type="primary">fluC</name>
    <name evidence="12" type="synonym">crcB</name>
    <name evidence="13" type="ORF">GL4_2279</name>
</gene>
<dbReference type="GO" id="GO:0005886">
    <property type="term" value="C:plasma membrane"/>
    <property type="evidence" value="ECO:0007669"/>
    <property type="project" value="UniProtKB-SubCell"/>
</dbReference>
<evidence type="ECO:0000256" key="12">
    <source>
        <dbReference type="HAMAP-Rule" id="MF_00454"/>
    </source>
</evidence>
<keyword evidence="6 12" id="KW-0915">Sodium</keyword>
<keyword evidence="12" id="KW-0479">Metal-binding</keyword>
<evidence type="ECO:0000313" key="14">
    <source>
        <dbReference type="Proteomes" id="UP000031643"/>
    </source>
</evidence>
<keyword evidence="14" id="KW-1185">Reference proteome</keyword>
<comment type="similarity">
    <text evidence="10 12">Belongs to the fluoride channel Fluc/FEX (TC 1.A.43) family.</text>
</comment>
<organism evidence="13 14">
    <name type="scientific">Methyloceanibacter caenitepidi</name>
    <dbReference type="NCBI Taxonomy" id="1384459"/>
    <lineage>
        <taxon>Bacteria</taxon>
        <taxon>Pseudomonadati</taxon>
        <taxon>Pseudomonadota</taxon>
        <taxon>Alphaproteobacteria</taxon>
        <taxon>Hyphomicrobiales</taxon>
        <taxon>Hyphomicrobiaceae</taxon>
        <taxon>Methyloceanibacter</taxon>
    </lineage>
</organism>
<evidence type="ECO:0000256" key="10">
    <source>
        <dbReference type="ARBA" id="ARBA00035120"/>
    </source>
</evidence>
<name>A0A0A8K482_9HYPH</name>
<dbReference type="NCBIfam" id="NF010791">
    <property type="entry name" value="PRK14195.1"/>
    <property type="match status" value="1"/>
</dbReference>
<feature type="transmembrane region" description="Helical" evidence="12">
    <location>
        <begin position="68"/>
        <end position="88"/>
    </location>
</feature>
<evidence type="ECO:0000256" key="3">
    <source>
        <dbReference type="ARBA" id="ARBA00022519"/>
    </source>
</evidence>
<dbReference type="GO" id="GO:0062054">
    <property type="term" value="F:fluoride channel activity"/>
    <property type="evidence" value="ECO:0007669"/>
    <property type="project" value="UniProtKB-UniRule"/>
</dbReference>
<keyword evidence="12" id="KW-0813">Transport</keyword>
<keyword evidence="7 12" id="KW-0406">Ion transport</keyword>
<evidence type="ECO:0000256" key="9">
    <source>
        <dbReference type="ARBA" id="ARBA00023303"/>
    </source>
</evidence>
<evidence type="ECO:0000256" key="1">
    <source>
        <dbReference type="ARBA" id="ARBA00004651"/>
    </source>
</evidence>
<evidence type="ECO:0000256" key="5">
    <source>
        <dbReference type="ARBA" id="ARBA00022989"/>
    </source>
</evidence>
<dbReference type="NCBIfam" id="TIGR00494">
    <property type="entry name" value="crcB"/>
    <property type="match status" value="1"/>
</dbReference>
<dbReference type="AlphaFoldDB" id="A0A0A8K482"/>
<dbReference type="PANTHER" id="PTHR28259:SF1">
    <property type="entry name" value="FLUORIDE EXPORT PROTEIN 1-RELATED"/>
    <property type="match status" value="1"/>
</dbReference>
<accession>A0A0A8K482</accession>
<dbReference type="GO" id="GO:0046872">
    <property type="term" value="F:metal ion binding"/>
    <property type="evidence" value="ECO:0007669"/>
    <property type="project" value="UniProtKB-KW"/>
</dbReference>
<feature type="transmembrane region" description="Helical" evidence="12">
    <location>
        <begin position="33"/>
        <end position="56"/>
    </location>
</feature>
<evidence type="ECO:0000256" key="4">
    <source>
        <dbReference type="ARBA" id="ARBA00022692"/>
    </source>
</evidence>
<sequence>MSTLLSVAAGGAIGASARYLLGLGMVRLVGFSFPWGTLMANVLGCFLMGVLIELMALRWTVHQDLRAFLALGVLGGFTTFSSFSADFANLVVRHDYLNAGLYFFASVFISVAALFAGLALVRAL</sequence>
<proteinExistence type="inferred from homology"/>
<evidence type="ECO:0000256" key="8">
    <source>
        <dbReference type="ARBA" id="ARBA00023136"/>
    </source>
</evidence>
<dbReference type="KEGG" id="mcg:GL4_2279"/>
<feature type="binding site" evidence="12">
    <location>
        <position position="78"/>
    </location>
    <ligand>
        <name>Na(+)</name>
        <dbReference type="ChEBI" id="CHEBI:29101"/>
        <note>structural</note>
    </ligand>
</feature>
<evidence type="ECO:0000256" key="6">
    <source>
        <dbReference type="ARBA" id="ARBA00023053"/>
    </source>
</evidence>
<comment type="catalytic activity">
    <reaction evidence="11">
        <text>fluoride(in) = fluoride(out)</text>
        <dbReference type="Rhea" id="RHEA:76159"/>
        <dbReference type="ChEBI" id="CHEBI:17051"/>
    </reaction>
    <physiologicalReaction direction="left-to-right" evidence="11">
        <dbReference type="Rhea" id="RHEA:76160"/>
    </physiologicalReaction>
</comment>
<dbReference type="InterPro" id="IPR003691">
    <property type="entry name" value="FluC"/>
</dbReference>
<dbReference type="STRING" id="1384459.GL4_2279"/>
<keyword evidence="8 12" id="KW-0472">Membrane</keyword>
<dbReference type="GO" id="GO:0140114">
    <property type="term" value="P:cellular detoxification of fluoride"/>
    <property type="evidence" value="ECO:0007669"/>
    <property type="project" value="UniProtKB-UniRule"/>
</dbReference>
<dbReference type="RefSeq" id="WP_045367506.1">
    <property type="nucleotide sequence ID" value="NZ_AP014648.1"/>
</dbReference>
<comment type="function">
    <text evidence="12">Fluoride-specific ion channel. Important for reducing fluoride concentration in the cell, thus reducing its toxicity.</text>
</comment>
<dbReference type="HOGENOM" id="CLU_114342_2_3_5"/>
<dbReference type="Proteomes" id="UP000031643">
    <property type="component" value="Chromosome"/>
</dbReference>
<feature type="binding site" evidence="12">
    <location>
        <position position="75"/>
    </location>
    <ligand>
        <name>Na(+)</name>
        <dbReference type="ChEBI" id="CHEBI:29101"/>
        <note>structural</note>
    </ligand>
</feature>
<protein>
    <recommendedName>
        <fullName evidence="12">Fluoride-specific ion channel FluC</fullName>
    </recommendedName>
</protein>
<reference evidence="13 14" key="1">
    <citation type="submission" date="2014-09" db="EMBL/GenBank/DDBJ databases">
        <title>Genome sequencing of Methyloceanibacter caenitepidi Gela4.</title>
        <authorList>
            <person name="Takeuchi M."/>
            <person name="Susumu S."/>
            <person name="Kamagata Y."/>
            <person name="Oshima K."/>
            <person name="Hattori M."/>
            <person name="Iwasaki W."/>
        </authorList>
    </citation>
    <scope>NUCLEOTIDE SEQUENCE [LARGE SCALE GENOMIC DNA]</scope>
    <source>
        <strain evidence="13 14">Gela4</strain>
    </source>
</reference>
<keyword evidence="5 12" id="KW-1133">Transmembrane helix</keyword>
<evidence type="ECO:0000256" key="2">
    <source>
        <dbReference type="ARBA" id="ARBA00022475"/>
    </source>
</evidence>